<feature type="compositionally biased region" description="Basic and acidic residues" evidence="2">
    <location>
        <begin position="835"/>
        <end position="845"/>
    </location>
</feature>
<evidence type="ECO:0000256" key="1">
    <source>
        <dbReference type="SAM" id="Coils"/>
    </source>
</evidence>
<dbReference type="InterPro" id="IPR008984">
    <property type="entry name" value="SMAD_FHA_dom_sf"/>
</dbReference>
<sequence length="845" mass="97160">MEVKKEVEDIPNSEIRDANKTTFKKPILIGKIGRLPRKMVPSKTDTLNIAVKDEEMVKSDIDVEHTEEMDSVPYLETTSKPLKSPAEQLAENAQALAYKEPSWSGLPQKFGKEYIFEVLKSGVIVEQINLMSKPFWVFGRSVHCDIYMAHPTISRFHAVLQYRLIGTEGNPPGFYIYDLNSTHGTFLNKGRLKSKVYAPVKVGHMLKLGFSTRSYVLTGPDEDTEEESALSLTELKQKRAEKLLKEELDSKQALIKEEHEKGERRKKYEERGVDWGLGEDADEETDITDNPFAQTNNEELYIDDPKKALRGFMEREGYTLDYDCTEQGFGQFLCKVELPIDDDHGHRIVAEVLHKGKKKEAVVQCALEACRILDRYGVLRQATHESRKRKARNWEENDYYDSDDDTFLDRTGSVEKKREKRMSAKIPQQPETYQSLLEKEKSMNAQIIQIERQLSAARKQGTKSETSDEDSLDLFMKGLKESKIDKQTISKLKSDLAALKSEHINIVKLVNLVKPADLPPLVPQYIQNADHTATTSVAKSKLPIFGKRKKIKVDIPQKSDSAVIDEGSDGDQIEEEDEDGTQEFHSSLDHSSELGRNQTSDIKPDPVESVEQSEIKAEVPVYIKIYRKVTELEGILHTKSFPPGVNNCISQMSEVLSDIKNVAEQSGKIQMDKNLIMAKNRKVKKHIDDLLESYDEDYLLKISKELKRLYLEIQSTAEMEDEVFSKFRILAAKINLISKEILNHINEYKEKNSKKLSELTEDCESERILNFEEDAEENGKQWSAEELEKRKRKNQKRNQHRKEKCEIEKQRGYKEDEQKEDYNMWIPPKNQTGDGRTKLNEKYGY</sequence>
<proteinExistence type="predicted"/>
<dbReference type="InterPro" id="IPR050923">
    <property type="entry name" value="Cell_Proc_Reg/RNA_Proc"/>
</dbReference>
<feature type="compositionally biased region" description="Basic and acidic residues" evidence="2">
    <location>
        <begin position="803"/>
        <end position="822"/>
    </location>
</feature>
<protein>
    <recommendedName>
        <fullName evidence="3">FHA domain-containing protein</fullName>
    </recommendedName>
</protein>
<dbReference type="PROSITE" id="PS50006">
    <property type="entry name" value="FHA_DOMAIN"/>
    <property type="match status" value="1"/>
</dbReference>
<dbReference type="SMART" id="SM00240">
    <property type="entry name" value="FHA"/>
    <property type="match status" value="1"/>
</dbReference>
<dbReference type="SUPFAM" id="SSF49879">
    <property type="entry name" value="SMAD/FHA domain"/>
    <property type="match status" value="1"/>
</dbReference>
<feature type="domain" description="FHA" evidence="3">
    <location>
        <begin position="136"/>
        <end position="192"/>
    </location>
</feature>
<dbReference type="AlphaFoldDB" id="A0AAN7VJC3"/>
<dbReference type="EMBL" id="JAVRBK010000001">
    <property type="protein sequence ID" value="KAK5650215.1"/>
    <property type="molecule type" value="Genomic_DNA"/>
</dbReference>
<dbReference type="Pfam" id="PF00498">
    <property type="entry name" value="FHA"/>
    <property type="match status" value="1"/>
</dbReference>
<feature type="compositionally biased region" description="Basic residues" evidence="2">
    <location>
        <begin position="790"/>
        <end position="802"/>
    </location>
</feature>
<accession>A0AAN7VJC3</accession>
<evidence type="ECO:0000256" key="2">
    <source>
        <dbReference type="SAM" id="MobiDB-lite"/>
    </source>
</evidence>
<feature type="region of interest" description="Disordered" evidence="2">
    <location>
        <begin position="557"/>
        <end position="611"/>
    </location>
</feature>
<reference evidence="4 5" key="1">
    <citation type="journal article" date="2024" name="Insects">
        <title>An Improved Chromosome-Level Genome Assembly of the Firefly Pyrocoelia pectoralis.</title>
        <authorList>
            <person name="Fu X."/>
            <person name="Meyer-Rochow V.B."/>
            <person name="Ballantyne L."/>
            <person name="Zhu X."/>
        </authorList>
    </citation>
    <scope>NUCLEOTIDE SEQUENCE [LARGE SCALE GENOMIC DNA]</scope>
    <source>
        <strain evidence="4">XCY_ONT2</strain>
    </source>
</reference>
<dbReference type="Gene3D" id="2.60.200.20">
    <property type="match status" value="1"/>
</dbReference>
<comment type="caution">
    <text evidence="4">The sequence shown here is derived from an EMBL/GenBank/DDBJ whole genome shotgun (WGS) entry which is preliminary data.</text>
</comment>
<dbReference type="Proteomes" id="UP001329430">
    <property type="component" value="Chromosome 1"/>
</dbReference>
<evidence type="ECO:0000259" key="3">
    <source>
        <dbReference type="PROSITE" id="PS50006"/>
    </source>
</evidence>
<name>A0AAN7VJC3_9COLE</name>
<dbReference type="InterPro" id="IPR000253">
    <property type="entry name" value="FHA_dom"/>
</dbReference>
<keyword evidence="1" id="KW-0175">Coiled coil</keyword>
<dbReference type="CDD" id="cd19856">
    <property type="entry name" value="DSRM_Kanadaptin"/>
    <property type="match status" value="1"/>
</dbReference>
<feature type="region of interest" description="Disordered" evidence="2">
    <location>
        <begin position="780"/>
        <end position="845"/>
    </location>
</feature>
<organism evidence="4 5">
    <name type="scientific">Pyrocoelia pectoralis</name>
    <dbReference type="NCBI Taxonomy" id="417401"/>
    <lineage>
        <taxon>Eukaryota</taxon>
        <taxon>Metazoa</taxon>
        <taxon>Ecdysozoa</taxon>
        <taxon>Arthropoda</taxon>
        <taxon>Hexapoda</taxon>
        <taxon>Insecta</taxon>
        <taxon>Pterygota</taxon>
        <taxon>Neoptera</taxon>
        <taxon>Endopterygota</taxon>
        <taxon>Coleoptera</taxon>
        <taxon>Polyphaga</taxon>
        <taxon>Elateriformia</taxon>
        <taxon>Elateroidea</taxon>
        <taxon>Lampyridae</taxon>
        <taxon>Lampyrinae</taxon>
        <taxon>Pyrocoelia</taxon>
    </lineage>
</organism>
<dbReference type="PANTHER" id="PTHR23308">
    <property type="entry name" value="NUCLEAR INHIBITOR OF PROTEIN PHOSPHATASE-1"/>
    <property type="match status" value="1"/>
</dbReference>
<feature type="compositionally biased region" description="Acidic residues" evidence="2">
    <location>
        <begin position="566"/>
        <end position="581"/>
    </location>
</feature>
<evidence type="ECO:0000313" key="4">
    <source>
        <dbReference type="EMBL" id="KAK5650215.1"/>
    </source>
</evidence>
<gene>
    <name evidence="4" type="ORF">RI129_001244</name>
</gene>
<feature type="coiled-coil region" evidence="1">
    <location>
        <begin position="433"/>
        <end position="460"/>
    </location>
</feature>
<dbReference type="CDD" id="cd22677">
    <property type="entry name" value="FHA_Kanadaptin"/>
    <property type="match status" value="1"/>
</dbReference>
<keyword evidence="5" id="KW-1185">Reference proteome</keyword>
<evidence type="ECO:0000313" key="5">
    <source>
        <dbReference type="Proteomes" id="UP001329430"/>
    </source>
</evidence>